<gene>
    <name evidence="7" type="primary">CDA2_15</name>
    <name evidence="7" type="ORF">BG015_008581</name>
</gene>
<keyword evidence="2" id="KW-0479">Metal-binding</keyword>
<dbReference type="InterPro" id="IPR011330">
    <property type="entry name" value="Glyco_hydro/deAcase_b/a-brl"/>
</dbReference>
<evidence type="ECO:0000256" key="3">
    <source>
        <dbReference type="ARBA" id="ARBA00022729"/>
    </source>
</evidence>
<dbReference type="GO" id="GO:0016810">
    <property type="term" value="F:hydrolase activity, acting on carbon-nitrogen (but not peptide) bonds"/>
    <property type="evidence" value="ECO:0007669"/>
    <property type="project" value="InterPro"/>
</dbReference>
<evidence type="ECO:0000259" key="6">
    <source>
        <dbReference type="PROSITE" id="PS51677"/>
    </source>
</evidence>
<comment type="cofactor">
    <cofactor evidence="1">
        <name>Co(2+)</name>
        <dbReference type="ChEBI" id="CHEBI:48828"/>
    </cofactor>
</comment>
<dbReference type="PROSITE" id="PS51677">
    <property type="entry name" value="NODB"/>
    <property type="match status" value="1"/>
</dbReference>
<dbReference type="PANTHER" id="PTHR46471:SF2">
    <property type="entry name" value="CHITIN DEACETYLASE-RELATED"/>
    <property type="match status" value="1"/>
</dbReference>
<evidence type="ECO:0000256" key="1">
    <source>
        <dbReference type="ARBA" id="ARBA00001941"/>
    </source>
</evidence>
<feature type="domain" description="NodB homology" evidence="6">
    <location>
        <begin position="1"/>
        <end position="154"/>
    </location>
</feature>
<reference evidence="7" key="1">
    <citation type="journal article" date="2020" name="Fungal Divers.">
        <title>Resolving the Mortierellaceae phylogeny through synthesis of multi-gene phylogenetics and phylogenomics.</title>
        <authorList>
            <person name="Vandepol N."/>
            <person name="Liber J."/>
            <person name="Desiro A."/>
            <person name="Na H."/>
            <person name="Kennedy M."/>
            <person name="Barry K."/>
            <person name="Grigoriev I.V."/>
            <person name="Miller A.N."/>
            <person name="O'Donnell K."/>
            <person name="Stajich J.E."/>
            <person name="Bonito G."/>
        </authorList>
    </citation>
    <scope>NUCLEOTIDE SEQUENCE</scope>
    <source>
        <strain evidence="7">NRRL 6426</strain>
    </source>
</reference>
<accession>A0A9P5VA13</accession>
<keyword evidence="4" id="KW-0378">Hydrolase</keyword>
<dbReference type="GO" id="GO:0046872">
    <property type="term" value="F:metal ion binding"/>
    <property type="evidence" value="ECO:0007669"/>
    <property type="project" value="UniProtKB-KW"/>
</dbReference>
<evidence type="ECO:0000256" key="4">
    <source>
        <dbReference type="ARBA" id="ARBA00022801"/>
    </source>
</evidence>
<comment type="caution">
    <text evidence="7">The sequence shown here is derived from an EMBL/GenBank/DDBJ whole genome shotgun (WGS) entry which is preliminary data.</text>
</comment>
<keyword evidence="3" id="KW-0732">Signal</keyword>
<dbReference type="OrthoDB" id="407355at2759"/>
<dbReference type="SUPFAM" id="SSF88713">
    <property type="entry name" value="Glycoside hydrolase/deacetylase"/>
    <property type="match status" value="1"/>
</dbReference>
<protein>
    <submittedName>
        <fullName evidence="7">Chitin deacetylase</fullName>
    </submittedName>
</protein>
<dbReference type="Gene3D" id="3.20.20.370">
    <property type="entry name" value="Glycoside hydrolase/deacetylase"/>
    <property type="match status" value="1"/>
</dbReference>
<dbReference type="GO" id="GO:0005975">
    <property type="term" value="P:carbohydrate metabolic process"/>
    <property type="evidence" value="ECO:0007669"/>
    <property type="project" value="InterPro"/>
</dbReference>
<evidence type="ECO:0000256" key="5">
    <source>
        <dbReference type="ARBA" id="ARBA00023277"/>
    </source>
</evidence>
<evidence type="ECO:0000256" key="2">
    <source>
        <dbReference type="ARBA" id="ARBA00022723"/>
    </source>
</evidence>
<dbReference type="Proteomes" id="UP000748756">
    <property type="component" value="Unassembled WGS sequence"/>
</dbReference>
<sequence>MQYADVTRHAYRDGHLIGMTYCLPSDTSAGLTNSDIKEDIARASCTIQDLIGVYPKYIKLYESNLQDSRLLNLVKSMGYILVGWNMDEEDYKYNTAAKSPQIAEVFDAMFSKQMGSYDRKGSYVVAGYDVPTSGAASGPPMVINTIQAHGYDMVCLNGCGNDKTPYKKDPVLNNGYVGDTKSFGAVEYRHGQSSVSYSSYRK</sequence>
<keyword evidence="5" id="KW-0119">Carbohydrate metabolism</keyword>
<organism evidence="7 8">
    <name type="scientific">Linnemannia schmuckeri</name>
    <dbReference type="NCBI Taxonomy" id="64567"/>
    <lineage>
        <taxon>Eukaryota</taxon>
        <taxon>Fungi</taxon>
        <taxon>Fungi incertae sedis</taxon>
        <taxon>Mucoromycota</taxon>
        <taxon>Mortierellomycotina</taxon>
        <taxon>Mortierellomycetes</taxon>
        <taxon>Mortierellales</taxon>
        <taxon>Mortierellaceae</taxon>
        <taxon>Linnemannia</taxon>
    </lineage>
</organism>
<dbReference type="PANTHER" id="PTHR46471">
    <property type="entry name" value="CHITIN DEACETYLASE"/>
    <property type="match status" value="1"/>
</dbReference>
<dbReference type="EMBL" id="JAAAUQ010000507">
    <property type="protein sequence ID" value="KAF9149617.1"/>
    <property type="molecule type" value="Genomic_DNA"/>
</dbReference>
<dbReference type="AlphaFoldDB" id="A0A9P5VA13"/>
<keyword evidence="8" id="KW-1185">Reference proteome</keyword>
<dbReference type="InterPro" id="IPR002509">
    <property type="entry name" value="NODB_dom"/>
</dbReference>
<proteinExistence type="predicted"/>
<name>A0A9P5VA13_9FUNG</name>
<evidence type="ECO:0000313" key="8">
    <source>
        <dbReference type="Proteomes" id="UP000748756"/>
    </source>
</evidence>
<evidence type="ECO:0000313" key="7">
    <source>
        <dbReference type="EMBL" id="KAF9149617.1"/>
    </source>
</evidence>